<name>A0A420ISJ5_9PEZI</name>
<dbReference type="GO" id="GO:0006488">
    <property type="term" value="P:dolichol-linked oligosaccharide biosynthetic process"/>
    <property type="evidence" value="ECO:0007669"/>
    <property type="project" value="UniProtKB-UniRule"/>
</dbReference>
<dbReference type="EMBL" id="MCBR01006333">
    <property type="protein sequence ID" value="RKF77501.1"/>
    <property type="molecule type" value="Genomic_DNA"/>
</dbReference>
<feature type="transmembrane region" description="Helical" evidence="5">
    <location>
        <begin position="222"/>
        <end position="244"/>
    </location>
</feature>
<dbReference type="OrthoDB" id="541710at2759"/>
<feature type="domain" description="3-oxo-5-alpha-steroid 4-dehydrogenase C-terminal" evidence="6">
    <location>
        <begin position="184"/>
        <end position="284"/>
    </location>
</feature>
<dbReference type="Proteomes" id="UP000285405">
    <property type="component" value="Unassembled WGS sequence"/>
</dbReference>
<comment type="pathway">
    <text evidence="5">Protein modification; protein glycosylation.</text>
</comment>
<dbReference type="PANTHER" id="PTHR14624">
    <property type="entry name" value="DFG10 PROTEIN"/>
    <property type="match status" value="1"/>
</dbReference>
<comment type="function">
    <text evidence="5">Plays a key role in early steps of protein N-linked glycosylation by being involved in the conversion of polyprenol into dolichol. Acts as a polyprenal reductase that mediates the reduction of polyprenal into dolichal in a NADP-dependent mechanism. Dolichols are required for the synthesis of dolichol-linked monosaccharides and the oligosaccharide precursor used for N-glycosylation.</text>
</comment>
<keyword evidence="4 5" id="KW-0472">Membrane</keyword>
<dbReference type="GO" id="GO:0003865">
    <property type="term" value="F:3-oxo-5-alpha-steroid 4-dehydrogenase activity"/>
    <property type="evidence" value="ECO:0007669"/>
    <property type="project" value="TreeGrafter"/>
</dbReference>
<evidence type="ECO:0000256" key="4">
    <source>
        <dbReference type="ARBA" id="ARBA00023136"/>
    </source>
</evidence>
<organism evidence="7 8">
    <name type="scientific">Golovinomyces cichoracearum</name>
    <dbReference type="NCBI Taxonomy" id="62708"/>
    <lineage>
        <taxon>Eukaryota</taxon>
        <taxon>Fungi</taxon>
        <taxon>Dikarya</taxon>
        <taxon>Ascomycota</taxon>
        <taxon>Pezizomycotina</taxon>
        <taxon>Leotiomycetes</taxon>
        <taxon>Erysiphales</taxon>
        <taxon>Erysiphaceae</taxon>
        <taxon>Golovinomyces</taxon>
    </lineage>
</organism>
<dbReference type="GO" id="GO:0160198">
    <property type="term" value="F:polyprenal reductase activity"/>
    <property type="evidence" value="ECO:0007669"/>
    <property type="project" value="UniProtKB-EC"/>
</dbReference>
<dbReference type="EC" id="1.3.1.94" evidence="5"/>
<comment type="similarity">
    <text evidence="5">Belongs to the steroid 5-alpha reductase family. Polyprenal reductase subfamily.</text>
</comment>
<feature type="transmembrane region" description="Helical" evidence="5">
    <location>
        <begin position="145"/>
        <end position="168"/>
    </location>
</feature>
<feature type="transmembrane region" description="Helical" evidence="5">
    <location>
        <begin position="6"/>
        <end position="27"/>
    </location>
</feature>
<evidence type="ECO:0000256" key="1">
    <source>
        <dbReference type="ARBA" id="ARBA00004127"/>
    </source>
</evidence>
<protein>
    <recommendedName>
        <fullName evidence="5">Polyprenal reductase</fullName>
        <ecNumber evidence="5">1.3.1.94</ecNumber>
    </recommendedName>
</protein>
<gene>
    <name evidence="7" type="ORF">GcC1_063005</name>
</gene>
<evidence type="ECO:0000256" key="5">
    <source>
        <dbReference type="RuleBase" id="RU367081"/>
    </source>
</evidence>
<evidence type="ECO:0000313" key="8">
    <source>
        <dbReference type="Proteomes" id="UP000285405"/>
    </source>
</evidence>
<comment type="caution">
    <text evidence="7">The sequence shown here is derived from an EMBL/GenBank/DDBJ whole genome shotgun (WGS) entry which is preliminary data.</text>
</comment>
<dbReference type="UniPathway" id="UPA00378"/>
<evidence type="ECO:0000259" key="6">
    <source>
        <dbReference type="Pfam" id="PF02544"/>
    </source>
</evidence>
<evidence type="ECO:0000313" key="7">
    <source>
        <dbReference type="EMBL" id="RKF77501.1"/>
    </source>
</evidence>
<dbReference type="GO" id="GO:0102389">
    <property type="term" value="F:polyprenol reductase activity"/>
    <property type="evidence" value="ECO:0007669"/>
    <property type="project" value="UniProtKB-UniRule"/>
</dbReference>
<dbReference type="PANTHER" id="PTHR14624:SF0">
    <property type="entry name" value="POLYPRENOL REDUCTASE"/>
    <property type="match status" value="1"/>
</dbReference>
<proteinExistence type="inferred from homology"/>
<dbReference type="PROSITE" id="PS50244">
    <property type="entry name" value="S5A_REDUCTASE"/>
    <property type="match status" value="1"/>
</dbReference>
<keyword evidence="5" id="KW-0560">Oxidoreductase</keyword>
<evidence type="ECO:0000256" key="3">
    <source>
        <dbReference type="ARBA" id="ARBA00022989"/>
    </source>
</evidence>
<dbReference type="AlphaFoldDB" id="A0A420ISJ5"/>
<dbReference type="InterPro" id="IPR039698">
    <property type="entry name" value="Dfg10/SRD5A3"/>
</dbReference>
<sequence length="298" mass="34306">MDPSMFCRLFFTSGVLVCLGGVFITPIQSHIMAYGSRSTFQPMKNQQRSLTGNLFNKVASLRVPHSWFTHYYVASVISSFFWLFQIVTHGSRLRYLATLSKYNGVSMSVNQILMSWLLMTIQGVRRLLESLTLTKESQSQMWIGIWILGIFFYLVMGIAIWIEGIASLDREVPVENFLSLLSLQNPKTYIALAIFVIASVTQNICHRHLFNLKKYSLPQHRFFRYIVCPHYTCECLIYLSIALASAPEDWIFNSTILTGLAFVVANLAVTADGTYRFYKEKFGTKQMENKWRMISLLY</sequence>
<keyword evidence="3 5" id="KW-1133">Transmembrane helix</keyword>
<feature type="transmembrane region" description="Helical" evidence="5">
    <location>
        <begin position="250"/>
        <end position="269"/>
    </location>
</feature>
<dbReference type="InterPro" id="IPR001104">
    <property type="entry name" value="3-oxo-5_a-steroid_4-DH_C"/>
</dbReference>
<comment type="catalytic activity">
    <reaction evidence="5">
        <text>a di-trans,poly-cis-dolichal + NADP(+) = a di-trans,poly-cis-polyprenal + NADPH + H(+)</text>
        <dbReference type="Rhea" id="RHEA:80727"/>
        <dbReference type="Rhea" id="RHEA-COMP:19536"/>
        <dbReference type="Rhea" id="RHEA-COMP:19537"/>
        <dbReference type="ChEBI" id="CHEBI:15378"/>
        <dbReference type="ChEBI" id="CHEBI:57783"/>
        <dbReference type="ChEBI" id="CHEBI:58349"/>
        <dbReference type="ChEBI" id="CHEBI:231623"/>
        <dbReference type="ChEBI" id="CHEBI:231637"/>
        <dbReference type="EC" id="1.3.1.94"/>
    </reaction>
    <physiologicalReaction direction="right-to-left" evidence="5">
        <dbReference type="Rhea" id="RHEA:80729"/>
    </physiologicalReaction>
</comment>
<comment type="subcellular location">
    <subcellularLocation>
        <location evidence="1">Endomembrane system</location>
        <topology evidence="1">Multi-pass membrane protein</topology>
    </subcellularLocation>
    <subcellularLocation>
        <location evidence="5">Endoplasmic reticulum membrane</location>
    </subcellularLocation>
</comment>
<reference evidence="7 8" key="1">
    <citation type="journal article" date="2018" name="BMC Genomics">
        <title>Comparative genome analyses reveal sequence features reflecting distinct modes of host-adaptation between dicot and monocot powdery mildew.</title>
        <authorList>
            <person name="Wu Y."/>
            <person name="Ma X."/>
            <person name="Pan Z."/>
            <person name="Kale S.D."/>
            <person name="Song Y."/>
            <person name="King H."/>
            <person name="Zhang Q."/>
            <person name="Presley C."/>
            <person name="Deng X."/>
            <person name="Wei C.I."/>
            <person name="Xiao S."/>
        </authorList>
    </citation>
    <scope>NUCLEOTIDE SEQUENCE [LARGE SCALE GENOMIC DNA]</scope>
    <source>
        <strain evidence="7">UCSC1</strain>
    </source>
</reference>
<accession>A0A420ISJ5</accession>
<feature type="transmembrane region" description="Helical" evidence="5">
    <location>
        <begin position="67"/>
        <end position="87"/>
    </location>
</feature>
<dbReference type="GO" id="GO:0016095">
    <property type="term" value="P:polyprenol catabolic process"/>
    <property type="evidence" value="ECO:0007669"/>
    <property type="project" value="UniProtKB-UniRule"/>
</dbReference>
<dbReference type="Pfam" id="PF02544">
    <property type="entry name" value="Steroid_dh"/>
    <property type="match status" value="1"/>
</dbReference>
<keyword evidence="2 5" id="KW-0812">Transmembrane</keyword>
<dbReference type="GO" id="GO:0005789">
    <property type="term" value="C:endoplasmic reticulum membrane"/>
    <property type="evidence" value="ECO:0007669"/>
    <property type="project" value="UniProtKB-SubCell"/>
</dbReference>
<evidence type="ECO:0000256" key="2">
    <source>
        <dbReference type="ARBA" id="ARBA00022692"/>
    </source>
</evidence>
<keyword evidence="5" id="KW-0256">Endoplasmic reticulum</keyword>
<feature type="transmembrane region" description="Helical" evidence="5">
    <location>
        <begin position="188"/>
        <end position="210"/>
    </location>
</feature>
<keyword evidence="5" id="KW-0521">NADP</keyword>